<keyword evidence="2" id="KW-0614">Plasmid</keyword>
<evidence type="ECO:0000313" key="2">
    <source>
        <dbReference type="EMBL" id="UPU46827.1"/>
    </source>
</evidence>
<reference evidence="3" key="1">
    <citation type="journal article" date="2022" name="Environ. Microbiol.">
        <title>Functional analysis, diversity, and distribution of carbendazim hydrolases MheI and CbmA, responsible for the initial step in carbendazim degradation.</title>
        <authorList>
            <person name="Zhang M."/>
            <person name="Bai X."/>
            <person name="Li Q."/>
            <person name="Zhang L."/>
            <person name="Zhu Q."/>
            <person name="Gao S."/>
            <person name="Ke Z."/>
            <person name="Jiang M."/>
            <person name="Hu J."/>
            <person name="Qiu J."/>
            <person name="Hong Q."/>
        </authorList>
    </citation>
    <scope>NUCLEOTIDE SEQUENCE [LARGE SCALE GENOMIC DNA]</scope>
    <source>
        <strain evidence="3">djl-6</strain>
    </source>
</reference>
<dbReference type="RefSeq" id="WP_064074832.1">
    <property type="nucleotide sequence ID" value="NZ_CP096567.1"/>
</dbReference>
<name>A0AB38RNQ7_RHOSG</name>
<organism evidence="2 3">
    <name type="scientific">Rhodococcus qingshengii JCM 15477</name>
    <dbReference type="NCBI Taxonomy" id="1303681"/>
    <lineage>
        <taxon>Bacteria</taxon>
        <taxon>Bacillati</taxon>
        <taxon>Actinomycetota</taxon>
        <taxon>Actinomycetes</taxon>
        <taxon>Mycobacteriales</taxon>
        <taxon>Nocardiaceae</taxon>
        <taxon>Rhodococcus</taxon>
        <taxon>Rhodococcus erythropolis group</taxon>
    </lineage>
</organism>
<sequence>MDINHVILNTLGCKQIHFSLNAPLCENADSVGVLGEDVGEVAVGFFESVGEVRATQECCGGVEMPRNAQEQAEGRERGRRGRLR</sequence>
<dbReference type="EMBL" id="CP096567">
    <property type="protein sequence ID" value="UPU46827.1"/>
    <property type="molecule type" value="Genomic_DNA"/>
</dbReference>
<dbReference type="Proteomes" id="UP000831484">
    <property type="component" value="Plasmid pdjl-6-4"/>
</dbReference>
<geneLocation type="plasmid" evidence="2 3">
    <name>pdjl-6-4</name>
</geneLocation>
<evidence type="ECO:0000313" key="3">
    <source>
        <dbReference type="Proteomes" id="UP000831484"/>
    </source>
</evidence>
<proteinExistence type="predicted"/>
<dbReference type="AlphaFoldDB" id="A0AB38RNQ7"/>
<gene>
    <name evidence="2" type="ORF">M0639_32065</name>
</gene>
<accession>A0AB38RNQ7</accession>
<evidence type="ECO:0000256" key="1">
    <source>
        <dbReference type="SAM" id="MobiDB-lite"/>
    </source>
</evidence>
<feature type="region of interest" description="Disordered" evidence="1">
    <location>
        <begin position="63"/>
        <end position="84"/>
    </location>
</feature>
<protein>
    <submittedName>
        <fullName evidence="2">Uncharacterized protein</fullName>
    </submittedName>
</protein>
<keyword evidence="3" id="KW-1185">Reference proteome</keyword>